<name>A0A2V5KD99_9BACL</name>
<dbReference type="EMBL" id="QJVJ01000002">
    <property type="protein sequence ID" value="PYI56114.1"/>
    <property type="molecule type" value="Genomic_DNA"/>
</dbReference>
<proteinExistence type="predicted"/>
<protein>
    <submittedName>
        <fullName evidence="1">Uncharacterized protein</fullName>
    </submittedName>
</protein>
<accession>A0A2V5KD99</accession>
<organism evidence="1 2">
    <name type="scientific">Paenibacillus flagellatus</name>
    <dbReference type="NCBI Taxonomy" id="2211139"/>
    <lineage>
        <taxon>Bacteria</taxon>
        <taxon>Bacillati</taxon>
        <taxon>Bacillota</taxon>
        <taxon>Bacilli</taxon>
        <taxon>Bacillales</taxon>
        <taxon>Paenibacillaceae</taxon>
        <taxon>Paenibacillus</taxon>
    </lineage>
</organism>
<gene>
    <name evidence="1" type="ORF">DLM86_03725</name>
</gene>
<comment type="caution">
    <text evidence="1">The sequence shown here is derived from an EMBL/GenBank/DDBJ whole genome shotgun (WGS) entry which is preliminary data.</text>
</comment>
<evidence type="ECO:0000313" key="1">
    <source>
        <dbReference type="EMBL" id="PYI56114.1"/>
    </source>
</evidence>
<dbReference type="RefSeq" id="WP_110838644.1">
    <property type="nucleotide sequence ID" value="NZ_QJVJ01000002.1"/>
</dbReference>
<dbReference type="AlphaFoldDB" id="A0A2V5KD99"/>
<dbReference type="Proteomes" id="UP000247476">
    <property type="component" value="Unassembled WGS sequence"/>
</dbReference>
<sequence>MAIYGIGAMYGRIHDKKDEFIQSNCACIGYDPDEAPALHRMLNKLKIGDFIYIKSMAGQSEKSLVIKAIGIVIDDRIEDRNGLGLGVTMKWIWQGEERILLTDQMYKNNVFNNTLYEEYNQDILTLILRKVFELLP</sequence>
<keyword evidence="2" id="KW-1185">Reference proteome</keyword>
<evidence type="ECO:0000313" key="2">
    <source>
        <dbReference type="Proteomes" id="UP000247476"/>
    </source>
</evidence>
<reference evidence="1 2" key="1">
    <citation type="submission" date="2018-05" db="EMBL/GenBank/DDBJ databases">
        <title>Paenibacillus flagellatus sp. nov., isolated from selenium mineral soil.</title>
        <authorList>
            <person name="Dai X."/>
        </authorList>
    </citation>
    <scope>NUCLEOTIDE SEQUENCE [LARGE SCALE GENOMIC DNA]</scope>
    <source>
        <strain evidence="1 2">DXL2</strain>
    </source>
</reference>
<dbReference type="OrthoDB" id="9801124at2"/>